<dbReference type="SUPFAM" id="SSF54928">
    <property type="entry name" value="RNA-binding domain, RBD"/>
    <property type="match status" value="2"/>
</dbReference>
<dbReference type="InterPro" id="IPR010912">
    <property type="entry name" value="SPOC_met"/>
</dbReference>
<dbReference type="PROSITE" id="PS50917">
    <property type="entry name" value="SPOC"/>
    <property type="match status" value="1"/>
</dbReference>
<keyword evidence="5" id="KW-0488">Methylation</keyword>
<dbReference type="SMART" id="SM00360">
    <property type="entry name" value="RRM"/>
    <property type="match status" value="3"/>
</dbReference>
<evidence type="ECO:0000256" key="8">
    <source>
        <dbReference type="ARBA" id="ARBA00022737"/>
    </source>
</evidence>
<comment type="subunit">
    <text evidence="14">Component of the WMM complex, a N6-methyltransferase complex composed of a catalytic subcomplex, named MAC, and of an associated subcomplex, named MACOM. The MAC subcomplex is composed of METTL3 and METTL14. The MACOM subcomplex is composed of WTAP, ZC3H13, CBLL1/HAKAI, VIRMA, and, in some cases of RBM15 (RBM15 or RBM15B). Also a component of a MACOM-like complex, named WTAP complex, composed of WTAP, ZC3H13, CBLL1, VIRMA, RBM15, BCLAF1 and THRAP3. Interacts with RBPJ. Interacts (via SPOC domain) with SETD1B. Interacts with NXF1, the interaction is required to promote mRNA export. Interacts with SF3B1.</text>
</comment>
<feature type="compositionally biased region" description="Basic residues" evidence="19">
    <location>
        <begin position="40"/>
        <end position="50"/>
    </location>
</feature>
<evidence type="ECO:0000256" key="6">
    <source>
        <dbReference type="ARBA" id="ARBA00022499"/>
    </source>
</evidence>
<accession>A0A401RJK1</accession>
<feature type="compositionally biased region" description="Low complexity" evidence="19">
    <location>
        <begin position="68"/>
        <end position="83"/>
    </location>
</feature>
<dbReference type="GO" id="GO:0000381">
    <property type="term" value="P:regulation of alternative mRNA splicing, via spliceosome"/>
    <property type="evidence" value="ECO:0007669"/>
    <property type="project" value="UniProtKB-ARBA"/>
</dbReference>
<comment type="similarity">
    <text evidence="4">Belongs to the RRM Spen family.</text>
</comment>
<dbReference type="InterPro" id="IPR034470">
    <property type="entry name" value="RBM15_RRM1"/>
</dbReference>
<evidence type="ECO:0000256" key="9">
    <source>
        <dbReference type="ARBA" id="ARBA00022843"/>
    </source>
</evidence>
<feature type="region of interest" description="Disordered" evidence="19">
    <location>
        <begin position="1"/>
        <end position="90"/>
    </location>
</feature>
<evidence type="ECO:0000256" key="4">
    <source>
        <dbReference type="ARBA" id="ARBA00005387"/>
    </source>
</evidence>
<dbReference type="GO" id="GO:0045637">
    <property type="term" value="P:regulation of myeloid cell differentiation"/>
    <property type="evidence" value="ECO:0007669"/>
    <property type="project" value="UniProtKB-ARBA"/>
</dbReference>
<dbReference type="GO" id="GO:0003723">
    <property type="term" value="F:RNA binding"/>
    <property type="evidence" value="ECO:0007669"/>
    <property type="project" value="UniProtKB-UniRule"/>
</dbReference>
<evidence type="ECO:0000256" key="7">
    <source>
        <dbReference type="ARBA" id="ARBA00022553"/>
    </source>
</evidence>
<dbReference type="FunFam" id="3.30.70.330:FF:000112">
    <property type="entry name" value="RNA-binding motif protein 15"/>
    <property type="match status" value="1"/>
</dbReference>
<evidence type="ECO:0000256" key="11">
    <source>
        <dbReference type="ARBA" id="ARBA00022990"/>
    </source>
</evidence>
<feature type="compositionally biased region" description="Polar residues" evidence="19">
    <location>
        <begin position="621"/>
        <end position="638"/>
    </location>
</feature>
<dbReference type="PANTHER" id="PTHR23189">
    <property type="entry name" value="RNA RECOGNITION MOTIF-CONTAINING"/>
    <property type="match status" value="1"/>
</dbReference>
<gene>
    <name evidence="22" type="ORF">chiPu_0017886</name>
</gene>
<sequence length="824" mass="93077">MKEKDVSPKTGGKRGEERRGGHHQQPRKMGNNHNSINRNNKNHGNAKRTRNISGKRTNNRDYDVYPPNRTTNNLSLSSASSRTSRAERQPAEYKTLKISNLGSQLSDGAIEDGLFHEFKKFGDVSVKISRDGDERVALVNFRHSEDAKAARHAKGRLVLHDRPLKIETVYPPPKGRSYSPEMDGYSAPSVQGNRHRQRSLSPTGLGYREHRTQQRSSLGRQLPPPPPPPPPPQRDLERERDYAFYEGRARAAYTLDRTTFREDEILPEDDKRANRTLFIGNLDPSVSQNDLLLAFERFGVILEVDIKRPPRGQGNSYGFLKFENLDMAHRAKIAMSGKVIGRNPIKIGYGKATPTTRLWVGGLGAWVPVAGLAREFDRFGTIRSIDYRKGDNWAYIQYESLDAAQAACTQMRGFPLGGPDRRLRVDFADTEHRYPQQYLQALPLPPFDLIGDGLLPRGAECLRGRERNSPPMHYRERELFPGNDWHVLSVRERNRNSHEQFDHLDREVRDSWSLERGRDHILQNWDQRRKRRGPPDTRPTDCSPSNDRSRKRRCISPDRSPGNSSRDGGRHSDSDRDVKNERYSPSRDRCNSTEKIPCGKHEIKTVNVNEKDKDRKHRTTEGASPTRSKTKSDSSNAKASDGFREYEHKLNVAWHGMLVLKNSSFSTNMHFLEGDLGVAANLLMDVSTGGKVTQLKITQRLRLDQPKLDEVTRRIKASGTNGYCVLLAVPALSSMENAEGMSASIEQATSPQRPLRNLVSYLKQKQAAGVISLPVGGSKEKDHTGVLHAFPPCDFSQQYLQTSARTLAKSEEDCLVIIIVRGTA</sequence>
<feature type="domain" description="SPOC" evidence="21">
    <location>
        <begin position="643"/>
        <end position="823"/>
    </location>
</feature>
<dbReference type="STRING" id="137246.A0A401RJK1"/>
<keyword evidence="6" id="KW-1017">Isopeptide bond</keyword>
<protein>
    <recommendedName>
        <fullName evidence="15">RNA-binding protein 15</fullName>
    </recommendedName>
    <alternativeName>
        <fullName evidence="17">One-twenty two protein 1</fullName>
    </alternativeName>
    <alternativeName>
        <fullName evidence="16">RNA-binding motif protein 15</fullName>
    </alternativeName>
</protein>
<organism evidence="22 23">
    <name type="scientific">Chiloscyllium punctatum</name>
    <name type="common">Brownbanded bambooshark</name>
    <name type="synonym">Hemiscyllium punctatum</name>
    <dbReference type="NCBI Taxonomy" id="137246"/>
    <lineage>
        <taxon>Eukaryota</taxon>
        <taxon>Metazoa</taxon>
        <taxon>Chordata</taxon>
        <taxon>Craniata</taxon>
        <taxon>Vertebrata</taxon>
        <taxon>Chondrichthyes</taxon>
        <taxon>Elasmobranchii</taxon>
        <taxon>Galeomorphii</taxon>
        <taxon>Galeoidea</taxon>
        <taxon>Orectolobiformes</taxon>
        <taxon>Hemiscylliidae</taxon>
        <taxon>Chiloscyllium</taxon>
    </lineage>
</organism>
<keyword evidence="8" id="KW-0677">Repeat</keyword>
<keyword evidence="9" id="KW-0832">Ubl conjugation</keyword>
<evidence type="ECO:0000256" key="18">
    <source>
        <dbReference type="PROSITE-ProRule" id="PRU00176"/>
    </source>
</evidence>
<dbReference type="AlphaFoldDB" id="A0A401RJK1"/>
<evidence type="ECO:0000256" key="1">
    <source>
        <dbReference type="ARBA" id="ARBA00004324"/>
    </source>
</evidence>
<dbReference type="OMA" id="EWPNPAI"/>
<dbReference type="InterPro" id="IPR034472">
    <property type="entry name" value="RBM15_RRM2"/>
</dbReference>
<name>A0A401RJK1_CHIPU</name>
<keyword evidence="13" id="KW-0539">Nucleus</keyword>
<evidence type="ECO:0000256" key="17">
    <source>
        <dbReference type="ARBA" id="ARBA00083977"/>
    </source>
</evidence>
<dbReference type="EMBL" id="BEZZ01001402">
    <property type="protein sequence ID" value="GCC18310.1"/>
    <property type="molecule type" value="Genomic_DNA"/>
</dbReference>
<comment type="subcellular location">
    <subcellularLocation>
        <location evidence="2">Nucleus membrane</location>
        <topology evidence="2">Peripheral membrane protein</topology>
    </subcellularLocation>
    <subcellularLocation>
        <location evidence="1">Nucleus speckle</location>
    </subcellularLocation>
    <subcellularLocation>
        <location evidence="3">Nucleus</location>
        <location evidence="3">Nucleoplasm</location>
    </subcellularLocation>
</comment>
<evidence type="ECO:0000256" key="3">
    <source>
        <dbReference type="ARBA" id="ARBA00004642"/>
    </source>
</evidence>
<feature type="compositionally biased region" description="Pro residues" evidence="19">
    <location>
        <begin position="222"/>
        <end position="233"/>
    </location>
</feature>
<evidence type="ECO:0000256" key="15">
    <source>
        <dbReference type="ARBA" id="ARBA00067849"/>
    </source>
</evidence>
<evidence type="ECO:0000256" key="12">
    <source>
        <dbReference type="ARBA" id="ARBA00023136"/>
    </source>
</evidence>
<evidence type="ECO:0000256" key="13">
    <source>
        <dbReference type="ARBA" id="ARBA00023242"/>
    </source>
</evidence>
<feature type="compositionally biased region" description="Basic and acidic residues" evidence="19">
    <location>
        <begin position="1"/>
        <end position="19"/>
    </location>
</feature>
<dbReference type="Gene3D" id="3.30.70.330">
    <property type="match status" value="3"/>
</dbReference>
<feature type="compositionally biased region" description="Basic and acidic residues" evidence="19">
    <location>
        <begin position="567"/>
        <end position="613"/>
    </location>
</feature>
<keyword evidence="12" id="KW-0472">Membrane</keyword>
<keyword evidence="23" id="KW-1185">Reference proteome</keyword>
<evidence type="ECO:0000256" key="16">
    <source>
        <dbReference type="ARBA" id="ARBA00075695"/>
    </source>
</evidence>
<dbReference type="Proteomes" id="UP000287033">
    <property type="component" value="Unassembled WGS sequence"/>
</dbReference>
<reference evidence="22 23" key="1">
    <citation type="journal article" date="2018" name="Nat. Ecol. Evol.">
        <title>Shark genomes provide insights into elasmobranch evolution and the origin of vertebrates.</title>
        <authorList>
            <person name="Hara Y"/>
            <person name="Yamaguchi K"/>
            <person name="Onimaru K"/>
            <person name="Kadota M"/>
            <person name="Koyanagi M"/>
            <person name="Keeley SD"/>
            <person name="Tatsumi K"/>
            <person name="Tanaka K"/>
            <person name="Motone F"/>
            <person name="Kageyama Y"/>
            <person name="Nozu R"/>
            <person name="Adachi N"/>
            <person name="Nishimura O"/>
            <person name="Nakagawa R"/>
            <person name="Tanegashima C"/>
            <person name="Kiyatake I"/>
            <person name="Matsumoto R"/>
            <person name="Murakumo K"/>
            <person name="Nishida K"/>
            <person name="Terakita A"/>
            <person name="Kuratani S"/>
            <person name="Sato K"/>
            <person name="Hyodo S Kuraku.S."/>
        </authorList>
    </citation>
    <scope>NUCLEOTIDE SEQUENCE [LARGE SCALE GENOMIC DNA]</scope>
</reference>
<evidence type="ECO:0000259" key="20">
    <source>
        <dbReference type="PROSITE" id="PS50102"/>
    </source>
</evidence>
<keyword evidence="11" id="KW-0007">Acetylation</keyword>
<dbReference type="OrthoDB" id="10050565at2759"/>
<feature type="region of interest" description="Disordered" evidence="19">
    <location>
        <begin position="167"/>
        <end position="236"/>
    </location>
</feature>
<dbReference type="CDD" id="cd12557">
    <property type="entry name" value="RRM3_RBM15"/>
    <property type="match status" value="1"/>
</dbReference>
<feature type="domain" description="RRM" evidence="20">
    <location>
        <begin position="356"/>
        <end position="430"/>
    </location>
</feature>
<feature type="region of interest" description="Disordered" evidence="19">
    <location>
        <begin position="524"/>
        <end position="640"/>
    </location>
</feature>
<dbReference type="CDD" id="cd12553">
    <property type="entry name" value="RRM1_RBM15"/>
    <property type="match status" value="1"/>
</dbReference>
<dbReference type="Pfam" id="PF07744">
    <property type="entry name" value="SPOC"/>
    <property type="match status" value="1"/>
</dbReference>
<evidence type="ECO:0000256" key="10">
    <source>
        <dbReference type="ARBA" id="ARBA00022884"/>
    </source>
</evidence>
<feature type="domain" description="RRM" evidence="20">
    <location>
        <begin position="94"/>
        <end position="171"/>
    </location>
</feature>
<keyword evidence="7" id="KW-0597">Phosphoprotein</keyword>
<dbReference type="GO" id="GO:0016607">
    <property type="term" value="C:nuclear speck"/>
    <property type="evidence" value="ECO:0007669"/>
    <property type="project" value="UniProtKB-SubCell"/>
</dbReference>
<evidence type="ECO:0000256" key="19">
    <source>
        <dbReference type="SAM" id="MobiDB-lite"/>
    </source>
</evidence>
<dbReference type="InterPro" id="IPR035979">
    <property type="entry name" value="RBD_domain_sf"/>
</dbReference>
<dbReference type="FunFam" id="3.30.70.330:FF:000181">
    <property type="entry name" value="RNA binding motif protein 15"/>
    <property type="match status" value="1"/>
</dbReference>
<evidence type="ECO:0000259" key="21">
    <source>
        <dbReference type="PROSITE" id="PS50917"/>
    </source>
</evidence>
<comment type="caution">
    <text evidence="22">The sequence shown here is derived from an EMBL/GenBank/DDBJ whole genome shotgun (WGS) entry which is preliminary data.</text>
</comment>
<dbReference type="PROSITE" id="PS50102">
    <property type="entry name" value="RRM"/>
    <property type="match status" value="3"/>
</dbReference>
<proteinExistence type="inferred from homology"/>
<dbReference type="InterPro" id="IPR000504">
    <property type="entry name" value="RRM_dom"/>
</dbReference>
<evidence type="ECO:0000256" key="5">
    <source>
        <dbReference type="ARBA" id="ARBA00022481"/>
    </source>
</evidence>
<dbReference type="Gene3D" id="2.40.290.10">
    <property type="match status" value="1"/>
</dbReference>
<evidence type="ECO:0000256" key="2">
    <source>
        <dbReference type="ARBA" id="ARBA00004617"/>
    </source>
</evidence>
<dbReference type="FunFam" id="2.40.290.10:FF:000003">
    <property type="entry name" value="RNA-binding motif protein 15"/>
    <property type="match status" value="1"/>
</dbReference>
<dbReference type="Pfam" id="PF00076">
    <property type="entry name" value="RRM_1"/>
    <property type="match status" value="2"/>
</dbReference>
<dbReference type="FunFam" id="3.30.70.330:FF:000195">
    <property type="entry name" value="RNA binding motif protein 15"/>
    <property type="match status" value="1"/>
</dbReference>
<dbReference type="InterPro" id="IPR016194">
    <property type="entry name" value="SPOC-like_C_dom_sf"/>
</dbReference>
<dbReference type="CDD" id="cd12555">
    <property type="entry name" value="RRM2_RBM15"/>
    <property type="match status" value="1"/>
</dbReference>
<dbReference type="InterPro" id="IPR012677">
    <property type="entry name" value="Nucleotide-bd_a/b_plait_sf"/>
</dbReference>
<evidence type="ECO:0000256" key="14">
    <source>
        <dbReference type="ARBA" id="ARBA00066093"/>
    </source>
</evidence>
<dbReference type="InterPro" id="IPR034473">
    <property type="entry name" value="RBM15_RRM3"/>
</dbReference>
<evidence type="ECO:0000313" key="22">
    <source>
        <dbReference type="EMBL" id="GCC18310.1"/>
    </source>
</evidence>
<evidence type="ECO:0000313" key="23">
    <source>
        <dbReference type="Proteomes" id="UP000287033"/>
    </source>
</evidence>
<feature type="domain" description="RRM" evidence="20">
    <location>
        <begin position="275"/>
        <end position="352"/>
    </location>
</feature>
<dbReference type="InterPro" id="IPR012921">
    <property type="entry name" value="SPOC_C"/>
</dbReference>
<dbReference type="SUPFAM" id="SSF100939">
    <property type="entry name" value="SPOC domain-like"/>
    <property type="match status" value="1"/>
</dbReference>
<dbReference type="GO" id="GO:0031965">
    <property type="term" value="C:nuclear membrane"/>
    <property type="evidence" value="ECO:0007669"/>
    <property type="project" value="UniProtKB-SubCell"/>
</dbReference>
<keyword evidence="10 18" id="KW-0694">RNA-binding</keyword>